<reference evidence="4 6" key="2">
    <citation type="submission" date="2023-09" db="EMBL/GenBank/DDBJ databases">
        <title>Genomic characteristic of L. casei group strains isolated from clinical sources.</title>
        <authorList>
            <person name="Jarocki P."/>
        </authorList>
    </citation>
    <scope>NUCLEOTIDE SEQUENCE [LARGE SCALE GENOMIC DNA]</scope>
    <source>
        <strain evidence="4 6">LMG 24099</strain>
    </source>
</reference>
<dbReference type="RefSeq" id="WP_087912797.1">
    <property type="nucleotide sequence ID" value="NZ_CP017065.1"/>
</dbReference>
<dbReference type="Proteomes" id="UP001303564">
    <property type="component" value="Chromosome"/>
</dbReference>
<feature type="compositionally biased region" description="Low complexity" evidence="2">
    <location>
        <begin position="78"/>
        <end position="134"/>
    </location>
</feature>
<dbReference type="EMBL" id="CP017065">
    <property type="protein sequence ID" value="ARY92397.1"/>
    <property type="molecule type" value="Genomic_DNA"/>
</dbReference>
<dbReference type="EMBL" id="CP136128">
    <property type="protein sequence ID" value="WNX27028.1"/>
    <property type="molecule type" value="Genomic_DNA"/>
</dbReference>
<dbReference type="AlphaFoldDB" id="A0AAN1F0B3"/>
<organism evidence="3 5">
    <name type="scientific">Lacticaseibacillus casei</name>
    <name type="common">Lactobacillus casei</name>
    <dbReference type="NCBI Taxonomy" id="1582"/>
    <lineage>
        <taxon>Bacteria</taxon>
        <taxon>Bacillati</taxon>
        <taxon>Bacillota</taxon>
        <taxon>Bacilli</taxon>
        <taxon>Lactobacillales</taxon>
        <taxon>Lactobacillaceae</taxon>
        <taxon>Lacticaseibacillus</taxon>
    </lineage>
</organism>
<keyword evidence="6" id="KW-1185">Reference proteome</keyword>
<reference evidence="3 5" key="1">
    <citation type="journal article" date="2017" name="Front. Immunol.">
        <title>Complete Genome Sequence of Lactobacillus casei LC5, a Potential Probiotics for Atopic Dermatitis.</title>
        <authorList>
            <person name="Kang J."/>
            <person name="Chung W.H."/>
            <person name="Lim T.J."/>
            <person name="Whon T.W."/>
            <person name="Lim S."/>
            <person name="Nam Y.D."/>
        </authorList>
    </citation>
    <scope>NUCLEOTIDE SEQUENCE [LARGE SCALE GENOMIC DNA]</scope>
    <source>
        <strain evidence="3 5">LC5</strain>
    </source>
</reference>
<feature type="coiled-coil region" evidence="1">
    <location>
        <begin position="336"/>
        <end position="416"/>
    </location>
</feature>
<feature type="compositionally biased region" description="Polar residues" evidence="2">
    <location>
        <begin position="13"/>
        <end position="47"/>
    </location>
</feature>
<feature type="coiled-coil region" evidence="1">
    <location>
        <begin position="260"/>
        <end position="287"/>
    </location>
</feature>
<keyword evidence="1" id="KW-0175">Coiled coil</keyword>
<evidence type="ECO:0000256" key="1">
    <source>
        <dbReference type="SAM" id="Coils"/>
    </source>
</evidence>
<gene>
    <name evidence="3" type="ORF">BGL52_11755</name>
    <name evidence="4" type="ORF">RWA16_11515</name>
</gene>
<sequence length="748" mass="82140">MSIFGKKGRIQFLRNQPNKLQQESEQNSSAATGDSYTGLFSSASSVKSKPEAASKPRVLPETGTKTAVTDRPVANLRSATASTTTTTTAKSTSSSLTQSASTSTSNMHTGSQSSSAASRTSVATSAKSTMSAKSPEASKPAMAKPTQSERKSGEVPSSAPKTEATNITASSAKIDNAKNTLKQAISTYNEARRTLQTNMFAKRADLQAALTQNKLTLAQTQRDIKVMQKRMAQNDGSELVPAQNTISDLQNQANKIASQLKSKQGILDDLNRQRRSLEKQAQMTLEQGKKFKQDEEAIMAAFSDIKDPEKVLAFADAHRKQIDDIKAGEKKLTATQLSLKKQLEDIINEINQAKDEITKINSEQNANGQAITNAQRKLDTLKAKMASDQADDKAQLDKLEHQQADLTDESKRLHDQLHTLSDGITAWLNFSEPVHALGEADYAPLILDIDSFSAHDFEALAPLSDMLQSMPKKQVGIFTTYFNIDLVPTIDAWSTANNFNPDEIQIINCLYQLQNAGEGAENAATLPANIKNRQWNENHTAETITMPDGQTNMLVTYQLDAQKKPTKLIAKIAYRQGDKLTKESFFRKNGVLSANTFYDVANGITRKEFYRRDGLLVVSATYEGQKLSDISVFNEAGLQINSFDSLTALNVWWLQKSFPQEGAMIGNFKSKAYRDLTAKSGVKLVPFVDEAVVDTDDFTRWMADHKQQAFITNNVTTQSALAKKAKLPLYVNVLNQAPLPVQLSMPAD</sequence>
<proteinExistence type="predicted"/>
<evidence type="ECO:0000256" key="2">
    <source>
        <dbReference type="SAM" id="MobiDB-lite"/>
    </source>
</evidence>
<evidence type="ECO:0000313" key="5">
    <source>
        <dbReference type="Proteomes" id="UP000195609"/>
    </source>
</evidence>
<feature type="compositionally biased region" description="Polar residues" evidence="2">
    <location>
        <begin position="159"/>
        <end position="171"/>
    </location>
</feature>
<evidence type="ECO:0000313" key="4">
    <source>
        <dbReference type="EMBL" id="WNX27028.1"/>
    </source>
</evidence>
<protein>
    <submittedName>
        <fullName evidence="3">Uncharacterized protein</fullName>
    </submittedName>
</protein>
<evidence type="ECO:0000313" key="6">
    <source>
        <dbReference type="Proteomes" id="UP001303564"/>
    </source>
</evidence>
<feature type="region of interest" description="Disordered" evidence="2">
    <location>
        <begin position="1"/>
        <end position="171"/>
    </location>
</feature>
<accession>A0AAN1F0B3</accession>
<evidence type="ECO:0000313" key="3">
    <source>
        <dbReference type="EMBL" id="ARY92397.1"/>
    </source>
</evidence>
<dbReference type="Gene3D" id="3.90.930.1">
    <property type="match status" value="1"/>
</dbReference>
<name>A0AAN1F0B3_LACCA</name>
<dbReference type="Proteomes" id="UP000195609">
    <property type="component" value="Chromosome"/>
</dbReference>